<feature type="transmembrane region" description="Helical" evidence="9">
    <location>
        <begin position="34"/>
        <end position="55"/>
    </location>
</feature>
<name>A0ABT0LES7_9GAMM</name>
<keyword evidence="3" id="KW-1003">Cell membrane</keyword>
<evidence type="ECO:0000256" key="5">
    <source>
        <dbReference type="ARBA" id="ARBA00022692"/>
    </source>
</evidence>
<evidence type="ECO:0000256" key="9">
    <source>
        <dbReference type="SAM" id="Phobius"/>
    </source>
</evidence>
<gene>
    <name evidence="10" type="ORF">L2764_17395</name>
</gene>
<feature type="transmembrane region" description="Helical" evidence="9">
    <location>
        <begin position="147"/>
        <end position="167"/>
    </location>
</feature>
<feature type="transmembrane region" description="Helical" evidence="9">
    <location>
        <begin position="120"/>
        <end position="140"/>
    </location>
</feature>
<dbReference type="PANTHER" id="PTHR46997:SF2">
    <property type="entry name" value="TYROSINE-SPECIFIC TRANSPORT SYSTEM"/>
    <property type="match status" value="1"/>
</dbReference>
<dbReference type="Pfam" id="PF03222">
    <property type="entry name" value="Trp_Tyr_perm"/>
    <property type="match status" value="1"/>
</dbReference>
<keyword evidence="5 9" id="KW-0812">Transmembrane</keyword>
<feature type="transmembrane region" description="Helical" evidence="9">
    <location>
        <begin position="326"/>
        <end position="346"/>
    </location>
</feature>
<feature type="transmembrane region" description="Helical" evidence="9">
    <location>
        <begin position="358"/>
        <end position="381"/>
    </location>
</feature>
<keyword evidence="11" id="KW-1185">Reference proteome</keyword>
<evidence type="ECO:0000256" key="7">
    <source>
        <dbReference type="ARBA" id="ARBA00022989"/>
    </source>
</evidence>
<comment type="caution">
    <text evidence="10">The sequence shown here is derived from an EMBL/GenBank/DDBJ whole genome shotgun (WGS) entry which is preliminary data.</text>
</comment>
<evidence type="ECO:0000256" key="6">
    <source>
        <dbReference type="ARBA" id="ARBA00022970"/>
    </source>
</evidence>
<protein>
    <submittedName>
        <fullName evidence="10">Tyrosine transporter</fullName>
    </submittedName>
</protein>
<keyword evidence="8 9" id="KW-0472">Membrane</keyword>
<accession>A0ABT0LES7</accession>
<feature type="transmembrane region" description="Helical" evidence="9">
    <location>
        <begin position="187"/>
        <end position="206"/>
    </location>
</feature>
<organism evidence="10 11">
    <name type="scientific">Shewanella surugensis</name>
    <dbReference type="NCBI Taxonomy" id="212020"/>
    <lineage>
        <taxon>Bacteria</taxon>
        <taxon>Pseudomonadati</taxon>
        <taxon>Pseudomonadota</taxon>
        <taxon>Gammaproteobacteria</taxon>
        <taxon>Alteromonadales</taxon>
        <taxon>Shewanellaceae</taxon>
        <taxon>Shewanella</taxon>
    </lineage>
</organism>
<evidence type="ECO:0000256" key="3">
    <source>
        <dbReference type="ARBA" id="ARBA00022475"/>
    </source>
</evidence>
<proteinExistence type="predicted"/>
<evidence type="ECO:0000256" key="1">
    <source>
        <dbReference type="ARBA" id="ARBA00004429"/>
    </source>
</evidence>
<feature type="transmembrane region" description="Helical" evidence="9">
    <location>
        <begin position="75"/>
        <end position="100"/>
    </location>
</feature>
<feature type="transmembrane region" description="Helical" evidence="9">
    <location>
        <begin position="218"/>
        <end position="238"/>
    </location>
</feature>
<feature type="transmembrane region" description="Helical" evidence="9">
    <location>
        <begin position="302"/>
        <end position="320"/>
    </location>
</feature>
<reference evidence="10 11" key="1">
    <citation type="submission" date="2022-01" db="EMBL/GenBank/DDBJ databases">
        <title>Whole genome-based taxonomy of the Shewanellaceae.</title>
        <authorList>
            <person name="Martin-Rodriguez A.J."/>
        </authorList>
    </citation>
    <scope>NUCLEOTIDE SEQUENCE [LARGE SCALE GENOMIC DNA]</scope>
    <source>
        <strain evidence="10 11">DSM 17177</strain>
    </source>
</reference>
<dbReference type="RefSeq" id="WP_248941593.1">
    <property type="nucleotide sequence ID" value="NZ_JAKIKS010000078.1"/>
</dbReference>
<dbReference type="PRINTS" id="PR00166">
    <property type="entry name" value="AROAAPRMEASE"/>
</dbReference>
<keyword evidence="6" id="KW-0029">Amino-acid transport</keyword>
<sequence length="384" mass="41236">MKLKLVGSSLIIAGTALGAGMLAIPMVLAQFGLLWSTLLMVFIWLGTTYAALLLLEASVKVGRGVSMSNVARDTLGIGGQLITNVLLYSLLVCLMMAYIIGAGDLMQNISTSFGINLTKTTAQISFTFITGMIVSCGTAVIDKFNRLLFAAMLLALLITLAHLAPNLSLGSLTQVVTHDNLALVKTSSVLFTSFCFLVVIPSLATYNKEATKSELRNMLLLGSVIPLVCYLLWLYAAVGNLPSEQLTHFANVSELISALSAQYEHLELILSIFTALALLTSFLGVALALFDQNTDVMKSTKAITFMMTFILPLTGAILAPEQFLNTLSHAGIILVFLAVFIPMAMVSRVRKQSFDIQTYQASGGIPAMITLLVFGSLMLIVQCL</sequence>
<evidence type="ECO:0000256" key="2">
    <source>
        <dbReference type="ARBA" id="ARBA00022448"/>
    </source>
</evidence>
<keyword evidence="7 9" id="KW-1133">Transmembrane helix</keyword>
<evidence type="ECO:0000256" key="8">
    <source>
        <dbReference type="ARBA" id="ARBA00023136"/>
    </source>
</evidence>
<dbReference type="Proteomes" id="UP001203423">
    <property type="component" value="Unassembled WGS sequence"/>
</dbReference>
<evidence type="ECO:0000313" key="10">
    <source>
        <dbReference type="EMBL" id="MCL1126203.1"/>
    </source>
</evidence>
<comment type="subcellular location">
    <subcellularLocation>
        <location evidence="1">Cell inner membrane</location>
        <topology evidence="1">Multi-pass membrane protein</topology>
    </subcellularLocation>
</comment>
<dbReference type="InterPro" id="IPR018227">
    <property type="entry name" value="Amino_acid_transport_2"/>
</dbReference>
<dbReference type="EMBL" id="JAKIKS010000078">
    <property type="protein sequence ID" value="MCL1126203.1"/>
    <property type="molecule type" value="Genomic_DNA"/>
</dbReference>
<keyword evidence="4" id="KW-0997">Cell inner membrane</keyword>
<dbReference type="InterPro" id="IPR013059">
    <property type="entry name" value="Trp_tyr_transpt"/>
</dbReference>
<feature type="transmembrane region" description="Helical" evidence="9">
    <location>
        <begin position="268"/>
        <end position="290"/>
    </location>
</feature>
<evidence type="ECO:0000256" key="4">
    <source>
        <dbReference type="ARBA" id="ARBA00022519"/>
    </source>
</evidence>
<dbReference type="Gene3D" id="1.20.1740.10">
    <property type="entry name" value="Amino acid/polyamine transporter I"/>
    <property type="match status" value="1"/>
</dbReference>
<keyword evidence="2" id="KW-0813">Transport</keyword>
<dbReference type="PANTHER" id="PTHR46997">
    <property type="entry name" value="LOW AFFINITY TRYPTOPHAN PERMEASE-RELATED"/>
    <property type="match status" value="1"/>
</dbReference>
<evidence type="ECO:0000313" key="11">
    <source>
        <dbReference type="Proteomes" id="UP001203423"/>
    </source>
</evidence>